<sequence>CARRLLLMAAVVCSVRFFLPFPYLQLESWQAPRCLRGTQGPGRLAWPFLASSNDALSLSSSKPFPSISFLLTSCSIYEPAGGLSSTPVAESAVQRRSKETRITFVHMSPSPSNCGAYRHVPHISV</sequence>
<organism evidence="2">
    <name type="scientific">Rhipicephalus pulchellus</name>
    <name type="common">Yellow backed tick</name>
    <name type="synonym">Dermacentor pulchellus</name>
    <dbReference type="NCBI Taxonomy" id="72859"/>
    <lineage>
        <taxon>Eukaryota</taxon>
        <taxon>Metazoa</taxon>
        <taxon>Ecdysozoa</taxon>
        <taxon>Arthropoda</taxon>
        <taxon>Chelicerata</taxon>
        <taxon>Arachnida</taxon>
        <taxon>Acari</taxon>
        <taxon>Parasitiformes</taxon>
        <taxon>Ixodida</taxon>
        <taxon>Ixodoidea</taxon>
        <taxon>Ixodidae</taxon>
        <taxon>Rhipicephalinae</taxon>
        <taxon>Rhipicephalus</taxon>
        <taxon>Rhipicephalus</taxon>
    </lineage>
</organism>
<reference evidence="2" key="1">
    <citation type="submission" date="2012-11" db="EMBL/GenBank/DDBJ databases">
        <authorList>
            <person name="Lucero-Rivera Y.E."/>
            <person name="Tovar-Ramirez D."/>
        </authorList>
    </citation>
    <scope>NUCLEOTIDE SEQUENCE</scope>
    <source>
        <tissue evidence="2">Salivary gland</tissue>
    </source>
</reference>
<keyword evidence="1" id="KW-0732">Signal</keyword>
<feature type="non-terminal residue" evidence="2">
    <location>
        <position position="1"/>
    </location>
</feature>
<evidence type="ECO:0008006" key="3">
    <source>
        <dbReference type="Google" id="ProtNLM"/>
    </source>
</evidence>
<name>L7MD74_RHIPC</name>
<dbReference type="EMBL" id="GACK01003257">
    <property type="protein sequence ID" value="JAA61777.1"/>
    <property type="molecule type" value="mRNA"/>
</dbReference>
<proteinExistence type="evidence at transcript level"/>
<evidence type="ECO:0000256" key="1">
    <source>
        <dbReference type="SAM" id="SignalP"/>
    </source>
</evidence>
<dbReference type="AlphaFoldDB" id="L7MD74"/>
<feature type="signal peptide" evidence="1">
    <location>
        <begin position="1"/>
        <end position="20"/>
    </location>
</feature>
<evidence type="ECO:0000313" key="2">
    <source>
        <dbReference type="EMBL" id="JAA61777.1"/>
    </source>
</evidence>
<reference evidence="2" key="2">
    <citation type="journal article" date="2015" name="J. Proteomics">
        <title>Sexual differences in the sialomes of the zebra tick, Rhipicephalus pulchellus.</title>
        <authorList>
            <person name="Tan A.W."/>
            <person name="Francischetti I.M."/>
            <person name="Slovak M."/>
            <person name="Kini R.M."/>
            <person name="Ribeiro J.M."/>
        </authorList>
    </citation>
    <scope>NUCLEOTIDE SEQUENCE</scope>
    <source>
        <tissue evidence="2">Salivary gland</tissue>
    </source>
</reference>
<accession>L7MD74</accession>
<protein>
    <recommendedName>
        <fullName evidence="3">Secreted peptide</fullName>
    </recommendedName>
</protein>
<feature type="chain" id="PRO_5003981297" description="Secreted peptide" evidence="1">
    <location>
        <begin position="21"/>
        <end position="125"/>
    </location>
</feature>